<dbReference type="Gene3D" id="3.20.20.80">
    <property type="entry name" value="Glycosidases"/>
    <property type="match status" value="1"/>
</dbReference>
<dbReference type="EMBL" id="JAZGQO010000014">
    <property type="protein sequence ID" value="KAK6171602.1"/>
    <property type="molecule type" value="Genomic_DNA"/>
</dbReference>
<keyword evidence="4 7" id="KW-0378">Hydrolase</keyword>
<dbReference type="PROSITE" id="PS01095">
    <property type="entry name" value="GH18_1"/>
    <property type="match status" value="1"/>
</dbReference>
<dbReference type="FunFam" id="3.10.50.10:FF:000001">
    <property type="entry name" value="Chitinase 3-like 1"/>
    <property type="match status" value="1"/>
</dbReference>
<dbReference type="SMART" id="SM00636">
    <property type="entry name" value="Glyco_18"/>
    <property type="match status" value="1"/>
</dbReference>
<evidence type="ECO:0000256" key="1">
    <source>
        <dbReference type="ARBA" id="ARBA00009121"/>
    </source>
</evidence>
<organism evidence="11 12">
    <name type="scientific">Patella caerulea</name>
    <name type="common">Rayed Mediterranean limpet</name>
    <dbReference type="NCBI Taxonomy" id="87958"/>
    <lineage>
        <taxon>Eukaryota</taxon>
        <taxon>Metazoa</taxon>
        <taxon>Spiralia</taxon>
        <taxon>Lophotrochozoa</taxon>
        <taxon>Mollusca</taxon>
        <taxon>Gastropoda</taxon>
        <taxon>Patellogastropoda</taxon>
        <taxon>Patelloidea</taxon>
        <taxon>Patellidae</taxon>
        <taxon>Patella</taxon>
    </lineage>
</organism>
<dbReference type="GO" id="GO:0005975">
    <property type="term" value="P:carbohydrate metabolic process"/>
    <property type="evidence" value="ECO:0007669"/>
    <property type="project" value="InterPro"/>
</dbReference>
<dbReference type="PROSITE" id="PS51910">
    <property type="entry name" value="GH18_2"/>
    <property type="match status" value="1"/>
</dbReference>
<keyword evidence="3" id="KW-0732">Signal</keyword>
<comment type="caution">
    <text evidence="11">The sequence shown here is derived from an EMBL/GenBank/DDBJ whole genome shotgun (WGS) entry which is preliminary data.</text>
</comment>
<dbReference type="PANTHER" id="PTHR11177:SF317">
    <property type="entry name" value="CHITINASE 12-RELATED"/>
    <property type="match status" value="1"/>
</dbReference>
<dbReference type="SUPFAM" id="SSF54556">
    <property type="entry name" value="Chitinase insertion domain"/>
    <property type="match status" value="1"/>
</dbReference>
<protein>
    <recommendedName>
        <fullName evidence="13">Chitinase</fullName>
    </recommendedName>
</protein>
<dbReference type="InterPro" id="IPR002557">
    <property type="entry name" value="Chitin-bd_dom"/>
</dbReference>
<evidence type="ECO:0000256" key="8">
    <source>
        <dbReference type="SAM" id="MobiDB-lite"/>
    </source>
</evidence>
<evidence type="ECO:0000259" key="9">
    <source>
        <dbReference type="PROSITE" id="PS50940"/>
    </source>
</evidence>
<dbReference type="InterPro" id="IPR001223">
    <property type="entry name" value="Glyco_hydro18_cat"/>
</dbReference>
<dbReference type="PANTHER" id="PTHR11177">
    <property type="entry name" value="CHITINASE"/>
    <property type="match status" value="1"/>
</dbReference>
<reference evidence="11 12" key="1">
    <citation type="submission" date="2024-01" db="EMBL/GenBank/DDBJ databases">
        <title>The genome of the rayed Mediterranean limpet Patella caerulea (Linnaeus, 1758).</title>
        <authorList>
            <person name="Anh-Thu Weber A."/>
            <person name="Halstead-Nussloch G."/>
        </authorList>
    </citation>
    <scope>NUCLEOTIDE SEQUENCE [LARGE SCALE GENOMIC DNA]</scope>
    <source>
        <strain evidence="11">AATW-2023a</strain>
        <tissue evidence="11">Whole specimen</tissue>
    </source>
</reference>
<name>A0AAN8J6Z5_PATCE</name>
<evidence type="ECO:0000313" key="12">
    <source>
        <dbReference type="Proteomes" id="UP001347796"/>
    </source>
</evidence>
<sequence length="630" mass="70687">MKLQVGILAVVYGLCFLIENALGYRKVCYYTNWSQYRKSIGKYYPENIDPDLCTHIIYAFAVLNKNQVKAFEWNDESTQWSKGMYERVQAVKNIKPSLKTLLAVGGWNLASQPFTEMVATASGRQEFIKSSIEFIRRTGFDGLDIDWEYPAGRGSPPEDKQRYTSLIQEMMHAFQAESLTTGKPRLMLTAAVAAGKSNIDAGYDIPAISGNLDFINLMTYDLHGSWEDHTGHNAPMYSRSGETGNSSYLNLDWAARYWVANGAPKEKLNIGMALYGRTFTLLDSANHQPGAPVTGPGKAGQYSGEAGFIAYYEICKMDKQVYEIPEQRVRYAVSGNQWIGYDDEQSIREKVCYVKSNGYGGVMVWSLDLDDFIGACPGGQLYPLLNVINDELASTRSSCPSSTQQPIKSTRQPLQTTRQFFRTTKQPTQTTKRPFQFLTTGQQPFHSQQPSQVVGTTVKSSTLSIIHDQSCIGKKDDFYPNPTKCSSYYICANSVKFEVSCGPGLYYNRFNKYCDRKENVNCLQAPAPPNAESSKPPRHAFTSQQPSSTAEDLKHNNNGFPTNSLPKLSTRRPAEFCSRRSDGLYRDPYNCSKFYQCSFAQTHHMSCGPATVFNEEMGYCDHPFNVPNCN</sequence>
<dbReference type="InterPro" id="IPR001579">
    <property type="entry name" value="Glyco_hydro_18_chit_AS"/>
</dbReference>
<dbReference type="Pfam" id="PF01607">
    <property type="entry name" value="CBM_14"/>
    <property type="match status" value="2"/>
</dbReference>
<keyword evidence="2" id="KW-0147">Chitin-binding</keyword>
<evidence type="ECO:0008006" key="13">
    <source>
        <dbReference type="Google" id="ProtNLM"/>
    </source>
</evidence>
<feature type="region of interest" description="Disordered" evidence="8">
    <location>
        <begin position="525"/>
        <end position="569"/>
    </location>
</feature>
<evidence type="ECO:0000256" key="6">
    <source>
        <dbReference type="ARBA" id="ARBA00023295"/>
    </source>
</evidence>
<dbReference type="Pfam" id="PF00704">
    <property type="entry name" value="Glyco_hydro_18"/>
    <property type="match status" value="1"/>
</dbReference>
<gene>
    <name evidence="11" type="ORF">SNE40_019753</name>
</gene>
<comment type="similarity">
    <text evidence="1">Belongs to the glycosyl hydrolase 18 family. Chitinase class II subfamily.</text>
</comment>
<dbReference type="Gene3D" id="2.170.140.10">
    <property type="entry name" value="Chitin binding domain"/>
    <property type="match status" value="2"/>
</dbReference>
<keyword evidence="6 7" id="KW-0326">Glycosidase</keyword>
<keyword evidence="5" id="KW-1015">Disulfide bond</keyword>
<accession>A0AAN8J6Z5</accession>
<dbReference type="SUPFAM" id="SSF57625">
    <property type="entry name" value="Invertebrate chitin-binding proteins"/>
    <property type="match status" value="2"/>
</dbReference>
<dbReference type="PROSITE" id="PS50940">
    <property type="entry name" value="CHIT_BIND_II"/>
    <property type="match status" value="2"/>
</dbReference>
<dbReference type="GO" id="GO:0004568">
    <property type="term" value="F:chitinase activity"/>
    <property type="evidence" value="ECO:0007669"/>
    <property type="project" value="UniProtKB-ARBA"/>
</dbReference>
<dbReference type="InterPro" id="IPR029070">
    <property type="entry name" value="Chitinase_insertion_sf"/>
</dbReference>
<evidence type="ECO:0000256" key="3">
    <source>
        <dbReference type="ARBA" id="ARBA00022729"/>
    </source>
</evidence>
<feature type="domain" description="Chitin-binding type-2" evidence="9">
    <location>
        <begin position="574"/>
        <end position="630"/>
    </location>
</feature>
<evidence type="ECO:0000256" key="7">
    <source>
        <dbReference type="RuleBase" id="RU000489"/>
    </source>
</evidence>
<dbReference type="AlphaFoldDB" id="A0AAN8J6Z5"/>
<dbReference type="GO" id="GO:0006032">
    <property type="term" value="P:chitin catabolic process"/>
    <property type="evidence" value="ECO:0007669"/>
    <property type="project" value="UniProtKB-ARBA"/>
</dbReference>
<dbReference type="InterPro" id="IPR011583">
    <property type="entry name" value="Chitinase_II/V-like_cat"/>
</dbReference>
<dbReference type="InterPro" id="IPR017853">
    <property type="entry name" value="GH"/>
</dbReference>
<evidence type="ECO:0000256" key="5">
    <source>
        <dbReference type="ARBA" id="ARBA00023157"/>
    </source>
</evidence>
<evidence type="ECO:0000256" key="4">
    <source>
        <dbReference type="ARBA" id="ARBA00022801"/>
    </source>
</evidence>
<keyword evidence="12" id="KW-1185">Reference proteome</keyword>
<feature type="domain" description="Chitin-binding type-2" evidence="9">
    <location>
        <begin position="468"/>
        <end position="524"/>
    </location>
</feature>
<feature type="compositionally biased region" description="Polar residues" evidence="8">
    <location>
        <begin position="541"/>
        <end position="567"/>
    </location>
</feature>
<feature type="domain" description="GH18" evidence="10">
    <location>
        <begin position="24"/>
        <end position="395"/>
    </location>
</feature>
<dbReference type="CDD" id="cd02872">
    <property type="entry name" value="GH18_chitolectin_chitotriosidase"/>
    <property type="match status" value="1"/>
</dbReference>
<evidence type="ECO:0000259" key="10">
    <source>
        <dbReference type="PROSITE" id="PS51910"/>
    </source>
</evidence>
<dbReference type="InterPro" id="IPR050314">
    <property type="entry name" value="Glycosyl_Hydrlase_18"/>
</dbReference>
<dbReference type="GO" id="GO:0008061">
    <property type="term" value="F:chitin binding"/>
    <property type="evidence" value="ECO:0007669"/>
    <property type="project" value="UniProtKB-KW"/>
</dbReference>
<dbReference type="SMART" id="SM00494">
    <property type="entry name" value="ChtBD2"/>
    <property type="match status" value="2"/>
</dbReference>
<proteinExistence type="inferred from homology"/>
<evidence type="ECO:0000256" key="2">
    <source>
        <dbReference type="ARBA" id="ARBA00022669"/>
    </source>
</evidence>
<dbReference type="GO" id="GO:0005576">
    <property type="term" value="C:extracellular region"/>
    <property type="evidence" value="ECO:0007669"/>
    <property type="project" value="InterPro"/>
</dbReference>
<evidence type="ECO:0000313" key="11">
    <source>
        <dbReference type="EMBL" id="KAK6171602.1"/>
    </source>
</evidence>
<dbReference type="InterPro" id="IPR036508">
    <property type="entry name" value="Chitin-bd_dom_sf"/>
</dbReference>
<dbReference type="SUPFAM" id="SSF51445">
    <property type="entry name" value="(Trans)glycosidases"/>
    <property type="match status" value="1"/>
</dbReference>
<dbReference type="FunFam" id="3.20.20.80:FF:000007">
    <property type="entry name" value="Acidic mammalian chitinase"/>
    <property type="match status" value="1"/>
</dbReference>
<dbReference type="Gene3D" id="3.10.50.10">
    <property type="match status" value="1"/>
</dbReference>
<dbReference type="Proteomes" id="UP001347796">
    <property type="component" value="Unassembled WGS sequence"/>
</dbReference>